<keyword evidence="4 7" id="KW-0479">Metal-binding</keyword>
<keyword evidence="5 8" id="KW-0378">Hydrolase</keyword>
<dbReference type="InterPro" id="IPR023214">
    <property type="entry name" value="HAD_sf"/>
</dbReference>
<feature type="binding site" evidence="7">
    <location>
        <position position="114"/>
    </location>
    <ligand>
        <name>Mg(2+)</name>
        <dbReference type="ChEBI" id="CHEBI:18420"/>
    </ligand>
</feature>
<protein>
    <submittedName>
        <fullName evidence="8">HAD hydrolase family protein</fullName>
    </submittedName>
</protein>
<comment type="caution">
    <text evidence="8">The sequence shown here is derived from an EMBL/GenBank/DDBJ whole genome shotgun (WGS) entry which is preliminary data.</text>
</comment>
<reference evidence="8" key="2">
    <citation type="submission" date="2021-04" db="EMBL/GenBank/DDBJ databases">
        <authorList>
            <person name="Gilroy R."/>
        </authorList>
    </citation>
    <scope>NUCLEOTIDE SEQUENCE</scope>
    <source>
        <strain evidence="8">Gambia16-554</strain>
    </source>
</reference>
<dbReference type="Proteomes" id="UP000824115">
    <property type="component" value="Unassembled WGS sequence"/>
</dbReference>
<evidence type="ECO:0000313" key="9">
    <source>
        <dbReference type="Proteomes" id="UP000824115"/>
    </source>
</evidence>
<dbReference type="AlphaFoldDB" id="A0A9D2GRN5"/>
<evidence type="ECO:0000256" key="4">
    <source>
        <dbReference type="ARBA" id="ARBA00022723"/>
    </source>
</evidence>
<dbReference type="PIRSF" id="PIRSF006118">
    <property type="entry name" value="KDO8-P_Ptase"/>
    <property type="match status" value="1"/>
</dbReference>
<dbReference type="SFLD" id="SFLDS00003">
    <property type="entry name" value="Haloacid_Dehalogenase"/>
    <property type="match status" value="1"/>
</dbReference>
<dbReference type="Gene3D" id="3.40.50.1000">
    <property type="entry name" value="HAD superfamily/HAD-like"/>
    <property type="match status" value="1"/>
</dbReference>
<dbReference type="PANTHER" id="PTHR21485:SF3">
    <property type="entry name" value="N-ACYLNEURAMINATE CYTIDYLYLTRANSFERASE"/>
    <property type="match status" value="1"/>
</dbReference>
<evidence type="ECO:0000313" key="8">
    <source>
        <dbReference type="EMBL" id="HIZ86371.1"/>
    </source>
</evidence>
<organism evidence="8 9">
    <name type="scientific">Candidatus Coprenecus stercoravium</name>
    <dbReference type="NCBI Taxonomy" id="2840735"/>
    <lineage>
        <taxon>Bacteria</taxon>
        <taxon>Pseudomonadati</taxon>
        <taxon>Bacteroidota</taxon>
        <taxon>Bacteroidia</taxon>
        <taxon>Bacteroidales</taxon>
        <taxon>Rikenellaceae</taxon>
        <taxon>Rikenellaceae incertae sedis</taxon>
        <taxon>Candidatus Coprenecus</taxon>
    </lineage>
</organism>
<dbReference type="SUPFAM" id="SSF56784">
    <property type="entry name" value="HAD-like"/>
    <property type="match status" value="1"/>
</dbReference>
<accession>A0A9D2GRN5</accession>
<dbReference type="GO" id="GO:0016788">
    <property type="term" value="F:hydrolase activity, acting on ester bonds"/>
    <property type="evidence" value="ECO:0007669"/>
    <property type="project" value="InterPro"/>
</dbReference>
<comment type="similarity">
    <text evidence="2">Belongs to the KdsC family.</text>
</comment>
<evidence type="ECO:0000256" key="5">
    <source>
        <dbReference type="ARBA" id="ARBA00022801"/>
    </source>
</evidence>
<comment type="cofactor">
    <cofactor evidence="1 7">
        <name>Mg(2+)</name>
        <dbReference type="ChEBI" id="CHEBI:18420"/>
    </cofactor>
</comment>
<feature type="binding site" evidence="7">
    <location>
        <position position="19"/>
    </location>
    <ligand>
        <name>Mg(2+)</name>
        <dbReference type="ChEBI" id="CHEBI:18420"/>
    </ligand>
</feature>
<evidence type="ECO:0000256" key="2">
    <source>
        <dbReference type="ARBA" id="ARBA00005893"/>
    </source>
</evidence>
<evidence type="ECO:0000256" key="6">
    <source>
        <dbReference type="ARBA" id="ARBA00022842"/>
    </source>
</evidence>
<feature type="binding site" evidence="7">
    <location>
        <position position="21"/>
    </location>
    <ligand>
        <name>substrate</name>
    </ligand>
</feature>
<reference evidence="8" key="1">
    <citation type="journal article" date="2021" name="PeerJ">
        <title>Extensive microbial diversity within the chicken gut microbiome revealed by metagenomics and culture.</title>
        <authorList>
            <person name="Gilroy R."/>
            <person name="Ravi A."/>
            <person name="Getino M."/>
            <person name="Pursley I."/>
            <person name="Horton D.L."/>
            <person name="Alikhan N.F."/>
            <person name="Baker D."/>
            <person name="Gharbi K."/>
            <person name="Hall N."/>
            <person name="Watson M."/>
            <person name="Adriaenssens E.M."/>
            <person name="Foster-Nyarko E."/>
            <person name="Jarju S."/>
            <person name="Secka A."/>
            <person name="Antonio M."/>
            <person name="Oren A."/>
            <person name="Chaudhuri R.R."/>
            <person name="La Ragione R."/>
            <person name="Hildebrand F."/>
            <person name="Pallen M.J."/>
        </authorList>
    </citation>
    <scope>NUCLEOTIDE SEQUENCE</scope>
    <source>
        <strain evidence="8">Gambia16-554</strain>
    </source>
</reference>
<dbReference type="Pfam" id="PF08282">
    <property type="entry name" value="Hydrolase_3"/>
    <property type="match status" value="1"/>
</dbReference>
<dbReference type="NCBIfam" id="TIGR01670">
    <property type="entry name" value="KdsC-phosphatas"/>
    <property type="match status" value="1"/>
</dbReference>
<comment type="subunit">
    <text evidence="3">Homotetramer.</text>
</comment>
<dbReference type="SFLD" id="SFLDG01136">
    <property type="entry name" value="C1.6:_Phosphoserine_Phosphatas"/>
    <property type="match status" value="1"/>
</dbReference>
<name>A0A9D2GRN5_9BACT</name>
<dbReference type="EMBL" id="DXAW01000130">
    <property type="protein sequence ID" value="HIZ86371.1"/>
    <property type="molecule type" value="Genomic_DNA"/>
</dbReference>
<dbReference type="InterPro" id="IPR050793">
    <property type="entry name" value="CMP-NeuNAc_synthase"/>
</dbReference>
<dbReference type="InterPro" id="IPR036412">
    <property type="entry name" value="HAD-like_sf"/>
</dbReference>
<dbReference type="PANTHER" id="PTHR21485">
    <property type="entry name" value="HAD SUPERFAMILY MEMBERS CMAS AND KDSC"/>
    <property type="match status" value="1"/>
</dbReference>
<gene>
    <name evidence="8" type="ORF">IAC04_07765</name>
</gene>
<dbReference type="GO" id="GO:0008781">
    <property type="term" value="F:N-acylneuraminate cytidylyltransferase activity"/>
    <property type="evidence" value="ECO:0007669"/>
    <property type="project" value="TreeGrafter"/>
</dbReference>
<evidence type="ECO:0000256" key="7">
    <source>
        <dbReference type="PIRSR" id="PIRSR006118-2"/>
    </source>
</evidence>
<evidence type="ECO:0000256" key="1">
    <source>
        <dbReference type="ARBA" id="ARBA00001946"/>
    </source>
</evidence>
<sequence length="180" mass="19821">MPNYNYKVRLHGIKAFAFDVDGVMTDGSIISTTDGELLRTFDSKDGFGIRMCCMKGYPVGIITGGFSKSSFNRFTGLGIPEEDICQKSRDKVPDFLRFCERHGLRPEEVAYAGDDIPDIPVLRAAGLSAAPADAVPEVKDVCDYVSLFKGGHGFVRDLVEQVLKVHGDWSLDTALFAKKY</sequence>
<dbReference type="InterPro" id="IPR010023">
    <property type="entry name" value="KdsC_fam"/>
</dbReference>
<evidence type="ECO:0000256" key="3">
    <source>
        <dbReference type="ARBA" id="ARBA00011881"/>
    </source>
</evidence>
<dbReference type="GO" id="GO:0046872">
    <property type="term" value="F:metal ion binding"/>
    <property type="evidence" value="ECO:0007669"/>
    <property type="project" value="UniProtKB-KW"/>
</dbReference>
<dbReference type="SFLD" id="SFLDG01138">
    <property type="entry name" value="C1.6.2:_Deoxy-d-mannose-octulo"/>
    <property type="match status" value="1"/>
</dbReference>
<keyword evidence="6 7" id="KW-0460">Magnesium</keyword>
<proteinExistence type="inferred from homology"/>